<reference evidence="1 2" key="1">
    <citation type="submission" date="2019-05" db="EMBL/GenBank/DDBJ databases">
        <title>Another draft genome of Portunus trituberculatus and its Hox gene families provides insights of decapod evolution.</title>
        <authorList>
            <person name="Jeong J.-H."/>
            <person name="Song I."/>
            <person name="Kim S."/>
            <person name="Choi T."/>
            <person name="Kim D."/>
            <person name="Ryu S."/>
            <person name="Kim W."/>
        </authorList>
    </citation>
    <scope>NUCLEOTIDE SEQUENCE [LARGE SCALE GENOMIC DNA]</scope>
    <source>
        <tissue evidence="1">Muscle</tissue>
    </source>
</reference>
<proteinExistence type="predicted"/>
<dbReference type="EMBL" id="VSRR010116658">
    <property type="protein sequence ID" value="MPC99028.1"/>
    <property type="molecule type" value="Genomic_DNA"/>
</dbReference>
<gene>
    <name evidence="1" type="ORF">E2C01_094422</name>
</gene>
<accession>A0A5B7K1L8</accession>
<keyword evidence="2" id="KW-1185">Reference proteome</keyword>
<comment type="caution">
    <text evidence="1">The sequence shown here is derived from an EMBL/GenBank/DDBJ whole genome shotgun (WGS) entry which is preliminary data.</text>
</comment>
<dbReference type="AlphaFoldDB" id="A0A5B7K1L8"/>
<dbReference type="Proteomes" id="UP000324222">
    <property type="component" value="Unassembled WGS sequence"/>
</dbReference>
<sequence>MVILGLVYTNYEDSLTTLSLSKMSTGHREALEKFASSTLTLHAPP</sequence>
<name>A0A5B7K1L8_PORTR</name>
<evidence type="ECO:0000313" key="2">
    <source>
        <dbReference type="Proteomes" id="UP000324222"/>
    </source>
</evidence>
<evidence type="ECO:0000313" key="1">
    <source>
        <dbReference type="EMBL" id="MPC99028.1"/>
    </source>
</evidence>
<organism evidence="1 2">
    <name type="scientific">Portunus trituberculatus</name>
    <name type="common">Swimming crab</name>
    <name type="synonym">Neptunus trituberculatus</name>
    <dbReference type="NCBI Taxonomy" id="210409"/>
    <lineage>
        <taxon>Eukaryota</taxon>
        <taxon>Metazoa</taxon>
        <taxon>Ecdysozoa</taxon>
        <taxon>Arthropoda</taxon>
        <taxon>Crustacea</taxon>
        <taxon>Multicrustacea</taxon>
        <taxon>Malacostraca</taxon>
        <taxon>Eumalacostraca</taxon>
        <taxon>Eucarida</taxon>
        <taxon>Decapoda</taxon>
        <taxon>Pleocyemata</taxon>
        <taxon>Brachyura</taxon>
        <taxon>Eubrachyura</taxon>
        <taxon>Portunoidea</taxon>
        <taxon>Portunidae</taxon>
        <taxon>Portuninae</taxon>
        <taxon>Portunus</taxon>
    </lineage>
</organism>
<protein>
    <submittedName>
        <fullName evidence="1">Uncharacterized protein</fullName>
    </submittedName>
</protein>